<accession>A0A8S1YQ01</accession>
<dbReference type="Proteomes" id="UP000683925">
    <property type="component" value="Unassembled WGS sequence"/>
</dbReference>
<keyword evidence="2" id="KW-1185">Reference proteome</keyword>
<reference evidence="1" key="1">
    <citation type="submission" date="2021-01" db="EMBL/GenBank/DDBJ databases">
        <authorList>
            <consortium name="Genoscope - CEA"/>
            <person name="William W."/>
        </authorList>
    </citation>
    <scope>NUCLEOTIDE SEQUENCE</scope>
</reference>
<sequence>MLKDIWDEMTESITQIYDLIEMEDKSYVTQINNNEIPTELTNTDLEKLVQIIIGKQLDDWNIKKNSQLKQY</sequence>
<name>A0A8S1YQ01_PAROT</name>
<gene>
    <name evidence="1" type="ORF">POCTA_138.1.T2020008</name>
</gene>
<evidence type="ECO:0000313" key="2">
    <source>
        <dbReference type="Proteomes" id="UP000683925"/>
    </source>
</evidence>
<organism evidence="1 2">
    <name type="scientific">Paramecium octaurelia</name>
    <dbReference type="NCBI Taxonomy" id="43137"/>
    <lineage>
        <taxon>Eukaryota</taxon>
        <taxon>Sar</taxon>
        <taxon>Alveolata</taxon>
        <taxon>Ciliophora</taxon>
        <taxon>Intramacronucleata</taxon>
        <taxon>Oligohymenophorea</taxon>
        <taxon>Peniculida</taxon>
        <taxon>Parameciidae</taxon>
        <taxon>Paramecium</taxon>
    </lineage>
</organism>
<evidence type="ECO:0000313" key="1">
    <source>
        <dbReference type="EMBL" id="CAD8215077.1"/>
    </source>
</evidence>
<dbReference type="AlphaFoldDB" id="A0A8S1YQ01"/>
<dbReference type="OrthoDB" id="322861at2759"/>
<proteinExistence type="predicted"/>
<dbReference type="EMBL" id="CAJJDP010000206">
    <property type="protein sequence ID" value="CAD8215077.1"/>
    <property type="molecule type" value="Genomic_DNA"/>
</dbReference>
<comment type="caution">
    <text evidence="1">The sequence shown here is derived from an EMBL/GenBank/DDBJ whole genome shotgun (WGS) entry which is preliminary data.</text>
</comment>
<protein>
    <submittedName>
        <fullName evidence="1">Uncharacterized protein</fullName>
    </submittedName>
</protein>